<dbReference type="EMBL" id="VSRR010108028">
    <property type="protein sequence ID" value="MPC96964.1"/>
    <property type="molecule type" value="Genomic_DNA"/>
</dbReference>
<name>A0A5B7JX91_PORTR</name>
<organism evidence="1 2">
    <name type="scientific">Portunus trituberculatus</name>
    <name type="common">Swimming crab</name>
    <name type="synonym">Neptunus trituberculatus</name>
    <dbReference type="NCBI Taxonomy" id="210409"/>
    <lineage>
        <taxon>Eukaryota</taxon>
        <taxon>Metazoa</taxon>
        <taxon>Ecdysozoa</taxon>
        <taxon>Arthropoda</taxon>
        <taxon>Crustacea</taxon>
        <taxon>Multicrustacea</taxon>
        <taxon>Malacostraca</taxon>
        <taxon>Eumalacostraca</taxon>
        <taxon>Eucarida</taxon>
        <taxon>Decapoda</taxon>
        <taxon>Pleocyemata</taxon>
        <taxon>Brachyura</taxon>
        <taxon>Eubrachyura</taxon>
        <taxon>Portunoidea</taxon>
        <taxon>Portunidae</taxon>
        <taxon>Portuninae</taxon>
        <taxon>Portunus</taxon>
    </lineage>
</organism>
<dbReference type="Proteomes" id="UP000324222">
    <property type="component" value="Unassembled WGS sequence"/>
</dbReference>
<dbReference type="AlphaFoldDB" id="A0A5B7JX91"/>
<accession>A0A5B7JX91</accession>
<keyword evidence="2" id="KW-1185">Reference proteome</keyword>
<gene>
    <name evidence="1" type="ORF">E2C01_092247</name>
</gene>
<evidence type="ECO:0000313" key="1">
    <source>
        <dbReference type="EMBL" id="MPC96964.1"/>
    </source>
</evidence>
<protein>
    <submittedName>
        <fullName evidence="1">Uncharacterized protein</fullName>
    </submittedName>
</protein>
<sequence length="65" mass="7599">MFYVHPCTLNAFQLLLYVSTRRRDPTLYEFITITEIQYPSKLTHLVLLWFMPSDVPSGSSHPRGI</sequence>
<comment type="caution">
    <text evidence="1">The sequence shown here is derived from an EMBL/GenBank/DDBJ whole genome shotgun (WGS) entry which is preliminary data.</text>
</comment>
<proteinExistence type="predicted"/>
<evidence type="ECO:0000313" key="2">
    <source>
        <dbReference type="Proteomes" id="UP000324222"/>
    </source>
</evidence>
<reference evidence="1 2" key="1">
    <citation type="submission" date="2019-05" db="EMBL/GenBank/DDBJ databases">
        <title>Another draft genome of Portunus trituberculatus and its Hox gene families provides insights of decapod evolution.</title>
        <authorList>
            <person name="Jeong J.-H."/>
            <person name="Song I."/>
            <person name="Kim S."/>
            <person name="Choi T."/>
            <person name="Kim D."/>
            <person name="Ryu S."/>
            <person name="Kim W."/>
        </authorList>
    </citation>
    <scope>NUCLEOTIDE SEQUENCE [LARGE SCALE GENOMIC DNA]</scope>
    <source>
        <tissue evidence="1">Muscle</tissue>
    </source>
</reference>